<evidence type="ECO:0000313" key="4">
    <source>
        <dbReference type="Proteomes" id="UP000515981"/>
    </source>
</evidence>
<keyword evidence="1" id="KW-0235">DNA replication</keyword>
<evidence type="ECO:0000256" key="1">
    <source>
        <dbReference type="ARBA" id="ARBA00022705"/>
    </source>
</evidence>
<sequence>MIDWEEIIRTESTEELKEAKLWLFQENMRLQQERTELEQAKDKFLEERVTLRDELDALNRRTVMERKRLKEESLFFEKKMAILQDGFRQLEEDRKKLEKERRLLREEAVSPKASDEDGTENTLTVVQLLFRGVNNPLALRKRYRDLIKIFHPDNLFGDGELAGQINKEYLKRKQEERFW</sequence>
<name>A0A7G9FZM4_9FIRM</name>
<keyword evidence="4" id="KW-1185">Reference proteome</keyword>
<protein>
    <recommendedName>
        <fullName evidence="5">J domain-containing protein</fullName>
    </recommendedName>
</protein>
<accession>A0A7G9FZM4</accession>
<dbReference type="RefSeq" id="WP_249327091.1">
    <property type="nucleotide sequence ID" value="NZ_CP060633.1"/>
</dbReference>
<evidence type="ECO:0008006" key="5">
    <source>
        <dbReference type="Google" id="ProtNLM"/>
    </source>
</evidence>
<dbReference type="SUPFAM" id="SSF46565">
    <property type="entry name" value="Chaperone J-domain"/>
    <property type="match status" value="1"/>
</dbReference>
<evidence type="ECO:0000256" key="2">
    <source>
        <dbReference type="SAM" id="Coils"/>
    </source>
</evidence>
<proteinExistence type="predicted"/>
<reference evidence="3 4" key="1">
    <citation type="submission" date="2020-08" db="EMBL/GenBank/DDBJ databases">
        <authorList>
            <person name="Liu C."/>
            <person name="Sun Q."/>
        </authorList>
    </citation>
    <scope>NUCLEOTIDE SEQUENCE [LARGE SCALE GENOMIC DNA]</scope>
    <source>
        <strain evidence="3 4">NSJ-8</strain>
    </source>
</reference>
<dbReference type="EMBL" id="CP060633">
    <property type="protein sequence ID" value="QNM04006.1"/>
    <property type="molecule type" value="Genomic_DNA"/>
</dbReference>
<organism evidence="3 4">
    <name type="scientific">Simiaoa sunii</name>
    <dbReference type="NCBI Taxonomy" id="2763672"/>
    <lineage>
        <taxon>Bacteria</taxon>
        <taxon>Bacillati</taxon>
        <taxon>Bacillota</taxon>
        <taxon>Clostridia</taxon>
        <taxon>Lachnospirales</taxon>
        <taxon>Lachnospiraceae</taxon>
        <taxon>Simiaoa</taxon>
    </lineage>
</organism>
<dbReference type="GO" id="GO:0006260">
    <property type="term" value="P:DNA replication"/>
    <property type="evidence" value="ECO:0007669"/>
    <property type="project" value="UniProtKB-KW"/>
</dbReference>
<dbReference type="KEGG" id="ssun:H9Q77_08085"/>
<evidence type="ECO:0000313" key="3">
    <source>
        <dbReference type="EMBL" id="QNM04006.1"/>
    </source>
</evidence>
<dbReference type="InterPro" id="IPR036869">
    <property type="entry name" value="J_dom_sf"/>
</dbReference>
<dbReference type="Proteomes" id="UP000515981">
    <property type="component" value="Chromosome"/>
</dbReference>
<keyword evidence="2" id="KW-0175">Coiled coil</keyword>
<gene>
    <name evidence="3" type="ORF">H9Q77_08085</name>
</gene>
<feature type="coiled-coil region" evidence="2">
    <location>
        <begin position="23"/>
        <end position="107"/>
    </location>
</feature>
<dbReference type="AlphaFoldDB" id="A0A7G9FZM4"/>